<dbReference type="AlphaFoldDB" id="A0A0D2KFQ2"/>
<protein>
    <submittedName>
        <fullName evidence="2">Uncharacterized protein</fullName>
    </submittedName>
</protein>
<organism evidence="2 3">
    <name type="scientific">Hypholoma sublateritium (strain FD-334 SS-4)</name>
    <dbReference type="NCBI Taxonomy" id="945553"/>
    <lineage>
        <taxon>Eukaryota</taxon>
        <taxon>Fungi</taxon>
        <taxon>Dikarya</taxon>
        <taxon>Basidiomycota</taxon>
        <taxon>Agaricomycotina</taxon>
        <taxon>Agaricomycetes</taxon>
        <taxon>Agaricomycetidae</taxon>
        <taxon>Agaricales</taxon>
        <taxon>Agaricineae</taxon>
        <taxon>Strophariaceae</taxon>
        <taxon>Hypholoma</taxon>
    </lineage>
</organism>
<dbReference type="EMBL" id="KN817767">
    <property type="protein sequence ID" value="KJA13222.1"/>
    <property type="molecule type" value="Genomic_DNA"/>
</dbReference>
<evidence type="ECO:0000313" key="2">
    <source>
        <dbReference type="EMBL" id="KJA13222.1"/>
    </source>
</evidence>
<evidence type="ECO:0000256" key="1">
    <source>
        <dbReference type="SAM" id="MobiDB-lite"/>
    </source>
</evidence>
<dbReference type="Proteomes" id="UP000054270">
    <property type="component" value="Unassembled WGS sequence"/>
</dbReference>
<feature type="compositionally biased region" description="Basic and acidic residues" evidence="1">
    <location>
        <begin position="34"/>
        <end position="51"/>
    </location>
</feature>
<feature type="compositionally biased region" description="Basic and acidic residues" evidence="1">
    <location>
        <begin position="15"/>
        <end position="25"/>
    </location>
</feature>
<name>A0A0D2KFQ2_HYPSF</name>
<proteinExistence type="predicted"/>
<accession>A0A0D2KFQ2</accession>
<sequence>MYNYDKMLADAERAADDGVADHADDGDADEEDNADRPIELPTKQDKGKGRAVENAPEDDEADTQPQLH</sequence>
<gene>
    <name evidence="2" type="ORF">HYPSUDRAFT_209720</name>
</gene>
<reference evidence="3" key="1">
    <citation type="submission" date="2014-04" db="EMBL/GenBank/DDBJ databases">
        <title>Evolutionary Origins and Diversification of the Mycorrhizal Mutualists.</title>
        <authorList>
            <consortium name="DOE Joint Genome Institute"/>
            <consortium name="Mycorrhizal Genomics Consortium"/>
            <person name="Kohler A."/>
            <person name="Kuo A."/>
            <person name="Nagy L.G."/>
            <person name="Floudas D."/>
            <person name="Copeland A."/>
            <person name="Barry K.W."/>
            <person name="Cichocki N."/>
            <person name="Veneault-Fourrey C."/>
            <person name="LaButti K."/>
            <person name="Lindquist E.A."/>
            <person name="Lipzen A."/>
            <person name="Lundell T."/>
            <person name="Morin E."/>
            <person name="Murat C."/>
            <person name="Riley R."/>
            <person name="Ohm R."/>
            <person name="Sun H."/>
            <person name="Tunlid A."/>
            <person name="Henrissat B."/>
            <person name="Grigoriev I.V."/>
            <person name="Hibbett D.S."/>
            <person name="Martin F."/>
        </authorList>
    </citation>
    <scope>NUCLEOTIDE SEQUENCE [LARGE SCALE GENOMIC DNA]</scope>
    <source>
        <strain evidence="3">FD-334 SS-4</strain>
    </source>
</reference>
<feature type="region of interest" description="Disordered" evidence="1">
    <location>
        <begin position="15"/>
        <end position="68"/>
    </location>
</feature>
<evidence type="ECO:0000313" key="3">
    <source>
        <dbReference type="Proteomes" id="UP000054270"/>
    </source>
</evidence>
<keyword evidence="3" id="KW-1185">Reference proteome</keyword>